<dbReference type="GO" id="GO:0004801">
    <property type="term" value="F:transaldolase activity"/>
    <property type="evidence" value="ECO:0007669"/>
    <property type="project" value="UniProtKB-EC"/>
</dbReference>
<dbReference type="EC" id="2.2.1.2" evidence="2"/>
<dbReference type="AlphaFoldDB" id="A0A518I1Z4"/>
<dbReference type="OrthoDB" id="140919at2"/>
<accession>A0A518I1Z4</accession>
<proteinExistence type="predicted"/>
<reference evidence="2 3" key="1">
    <citation type="submission" date="2019-03" db="EMBL/GenBank/DDBJ databases">
        <title>Deep-cultivation of Planctomycetes and their phenomic and genomic characterization uncovers novel biology.</title>
        <authorList>
            <person name="Wiegand S."/>
            <person name="Jogler M."/>
            <person name="Boedeker C."/>
            <person name="Pinto D."/>
            <person name="Vollmers J."/>
            <person name="Rivas-Marin E."/>
            <person name="Kohn T."/>
            <person name="Peeters S.H."/>
            <person name="Heuer A."/>
            <person name="Rast P."/>
            <person name="Oberbeckmann S."/>
            <person name="Bunk B."/>
            <person name="Jeske O."/>
            <person name="Meyerdierks A."/>
            <person name="Storesund J.E."/>
            <person name="Kallscheuer N."/>
            <person name="Luecker S."/>
            <person name="Lage O.M."/>
            <person name="Pohl T."/>
            <person name="Merkel B.J."/>
            <person name="Hornburger P."/>
            <person name="Mueller R.-W."/>
            <person name="Bruemmer F."/>
            <person name="Labrenz M."/>
            <person name="Spormann A.M."/>
            <person name="Op den Camp H."/>
            <person name="Overmann J."/>
            <person name="Amann R."/>
            <person name="Jetten M.S.M."/>
            <person name="Mascher T."/>
            <person name="Medema M.H."/>
            <person name="Devos D.P."/>
            <person name="Kaster A.-K."/>
            <person name="Ovreas L."/>
            <person name="Rohde M."/>
            <person name="Galperin M.Y."/>
            <person name="Jogler C."/>
        </authorList>
    </citation>
    <scope>NUCLEOTIDE SEQUENCE [LARGE SCALE GENOMIC DNA]</scope>
    <source>
        <strain evidence="2 3">Enr13</strain>
    </source>
</reference>
<protein>
    <submittedName>
        <fullName evidence="2">Putative transaldolase</fullName>
        <ecNumber evidence="2">2.2.1.2</ecNumber>
    </submittedName>
</protein>
<dbReference type="KEGG" id="snep:Enr13x_70100"/>
<evidence type="ECO:0000256" key="1">
    <source>
        <dbReference type="ARBA" id="ARBA00023270"/>
    </source>
</evidence>
<sequence>MSNLDTAKSIEIISLDSPQVERIADFVRDGIDLDSPPHTVQSSSFWQRINGAETSLWIDSGDIESIDRLWNEQFSGLTTNNTLLNREIQNGIYDDLIPSAQDVVGNLSEQALVREIAFILNVRHALRLVERFRCDVSVELHTDVANDSEATLAYARRCHQICPEFFVVKVPLTPAGLIAIKQLRDEDIRVNCTLGFSARQNYVATALSRPSFVNVFLGRLNSYVAENQLGDGNLVGEKTTLASQGEVATFTRGLPTTDTRQIAASLRDASQLPRLAGVDVITMPTKVARQAEEALQDPWQSQLHDTYDVYLDDKVDPETVQLEKLWAVRKIERSFVQKAILSPPTDAAELRLMAADYDLEDLFPVMADEELSTIAEDGKIPNHQRWQERIVRGDIAIDSLMTLAGLASFADAQAKLDQRISEHLR</sequence>
<dbReference type="EMBL" id="CP037423">
    <property type="protein sequence ID" value="QDV47101.1"/>
    <property type="molecule type" value="Genomic_DNA"/>
</dbReference>
<dbReference type="GO" id="GO:0005975">
    <property type="term" value="P:carbohydrate metabolic process"/>
    <property type="evidence" value="ECO:0007669"/>
    <property type="project" value="InterPro"/>
</dbReference>
<keyword evidence="1" id="KW-0704">Schiff base</keyword>
<dbReference type="RefSeq" id="WP_145391186.1">
    <property type="nucleotide sequence ID" value="NZ_CP037423.1"/>
</dbReference>
<evidence type="ECO:0000313" key="3">
    <source>
        <dbReference type="Proteomes" id="UP000319004"/>
    </source>
</evidence>
<dbReference type="SUPFAM" id="SSF51569">
    <property type="entry name" value="Aldolase"/>
    <property type="match status" value="1"/>
</dbReference>
<keyword evidence="2" id="KW-0808">Transferase</keyword>
<organism evidence="2 3">
    <name type="scientific">Stieleria neptunia</name>
    <dbReference type="NCBI Taxonomy" id="2527979"/>
    <lineage>
        <taxon>Bacteria</taxon>
        <taxon>Pseudomonadati</taxon>
        <taxon>Planctomycetota</taxon>
        <taxon>Planctomycetia</taxon>
        <taxon>Pirellulales</taxon>
        <taxon>Pirellulaceae</taxon>
        <taxon>Stieleria</taxon>
    </lineage>
</organism>
<dbReference type="PANTHER" id="PTHR10683">
    <property type="entry name" value="TRANSALDOLASE"/>
    <property type="match status" value="1"/>
</dbReference>
<gene>
    <name evidence="2" type="primary">tal_2</name>
    <name evidence="2" type="ORF">Enr13x_70100</name>
</gene>
<dbReference type="InterPro" id="IPR013785">
    <property type="entry name" value="Aldolase_TIM"/>
</dbReference>
<dbReference type="Proteomes" id="UP000319004">
    <property type="component" value="Chromosome"/>
</dbReference>
<dbReference type="InterPro" id="IPR001585">
    <property type="entry name" value="TAL/FSA"/>
</dbReference>
<keyword evidence="3" id="KW-1185">Reference proteome</keyword>
<dbReference type="Pfam" id="PF00923">
    <property type="entry name" value="TAL_FSA"/>
    <property type="match status" value="1"/>
</dbReference>
<evidence type="ECO:0000313" key="2">
    <source>
        <dbReference type="EMBL" id="QDV47101.1"/>
    </source>
</evidence>
<name>A0A518I1Z4_9BACT</name>
<dbReference type="Gene3D" id="3.20.20.70">
    <property type="entry name" value="Aldolase class I"/>
    <property type="match status" value="1"/>
</dbReference>